<dbReference type="SUPFAM" id="SSF53901">
    <property type="entry name" value="Thiolase-like"/>
    <property type="match status" value="1"/>
</dbReference>
<name>K2QNA6_MACPH</name>
<dbReference type="Proteomes" id="UP000007129">
    <property type="component" value="Unassembled WGS sequence"/>
</dbReference>
<feature type="region of interest" description="Disordered" evidence="1">
    <location>
        <begin position="1"/>
        <end position="35"/>
    </location>
</feature>
<feature type="domain" description="Ketosynthase family 3 (KS3)" evidence="2">
    <location>
        <begin position="33"/>
        <end position="246"/>
    </location>
</feature>
<gene>
    <name evidence="3" type="ORF">MPH_11441</name>
</gene>
<dbReference type="PANTHER" id="PTHR43775">
    <property type="entry name" value="FATTY ACID SYNTHASE"/>
    <property type="match status" value="1"/>
</dbReference>
<dbReference type="InterPro" id="IPR014030">
    <property type="entry name" value="Ketoacyl_synth_N"/>
</dbReference>
<dbReference type="InterPro" id="IPR020841">
    <property type="entry name" value="PKS_Beta-ketoAc_synthase_dom"/>
</dbReference>
<dbReference type="InterPro" id="IPR050091">
    <property type="entry name" value="PKS_NRPS_Biosynth_Enz"/>
</dbReference>
<evidence type="ECO:0000313" key="3">
    <source>
        <dbReference type="EMBL" id="EKG11426.1"/>
    </source>
</evidence>
<evidence type="ECO:0000313" key="4">
    <source>
        <dbReference type="Proteomes" id="UP000007129"/>
    </source>
</evidence>
<dbReference type="eggNOG" id="KOG1202">
    <property type="taxonomic scope" value="Eukaryota"/>
</dbReference>
<dbReference type="Gene3D" id="3.40.47.10">
    <property type="match status" value="1"/>
</dbReference>
<dbReference type="AlphaFoldDB" id="K2QNA6"/>
<dbReference type="VEuPathDB" id="FungiDB:MPH_11441"/>
<reference evidence="3 4" key="1">
    <citation type="journal article" date="2012" name="BMC Genomics">
        <title>Tools to kill: Genome of one of the most destructive plant pathogenic fungi Macrophomina phaseolina.</title>
        <authorList>
            <person name="Islam M.S."/>
            <person name="Haque M.S."/>
            <person name="Islam M.M."/>
            <person name="Emdad E.M."/>
            <person name="Halim A."/>
            <person name="Hossen Q.M.M."/>
            <person name="Hossain M.Z."/>
            <person name="Ahmed B."/>
            <person name="Rahim S."/>
            <person name="Rahman M.S."/>
            <person name="Alam M.M."/>
            <person name="Hou S."/>
            <person name="Wan X."/>
            <person name="Saito J.A."/>
            <person name="Alam M."/>
        </authorList>
    </citation>
    <scope>NUCLEOTIDE SEQUENCE [LARGE SCALE GENOMIC DNA]</scope>
    <source>
        <strain evidence="3 4">MS6</strain>
    </source>
</reference>
<dbReference type="Pfam" id="PF00109">
    <property type="entry name" value="ketoacyl-synt"/>
    <property type="match status" value="1"/>
</dbReference>
<evidence type="ECO:0000259" key="2">
    <source>
        <dbReference type="PROSITE" id="PS52004"/>
    </source>
</evidence>
<dbReference type="SMART" id="SM00825">
    <property type="entry name" value="PKS_KS"/>
    <property type="match status" value="1"/>
</dbReference>
<protein>
    <submittedName>
        <fullName evidence="3">Beta-ketoacyl synthase</fullName>
    </submittedName>
</protein>
<dbReference type="STRING" id="1126212.K2QNA6"/>
<comment type="caution">
    <text evidence="3">The sequence shown here is derived from an EMBL/GenBank/DDBJ whole genome shotgun (WGS) entry which is preliminary data.</text>
</comment>
<dbReference type="CDD" id="cd00833">
    <property type="entry name" value="PKS"/>
    <property type="match status" value="1"/>
</dbReference>
<dbReference type="InterPro" id="IPR016039">
    <property type="entry name" value="Thiolase-like"/>
</dbReference>
<dbReference type="PROSITE" id="PS52004">
    <property type="entry name" value="KS3_2"/>
    <property type="match status" value="1"/>
</dbReference>
<organism evidence="3 4">
    <name type="scientific">Macrophomina phaseolina (strain MS6)</name>
    <name type="common">Charcoal rot fungus</name>
    <dbReference type="NCBI Taxonomy" id="1126212"/>
    <lineage>
        <taxon>Eukaryota</taxon>
        <taxon>Fungi</taxon>
        <taxon>Dikarya</taxon>
        <taxon>Ascomycota</taxon>
        <taxon>Pezizomycotina</taxon>
        <taxon>Dothideomycetes</taxon>
        <taxon>Dothideomycetes incertae sedis</taxon>
        <taxon>Botryosphaeriales</taxon>
        <taxon>Botryosphaeriaceae</taxon>
        <taxon>Macrophomina</taxon>
    </lineage>
</organism>
<dbReference type="OrthoDB" id="329835at2759"/>
<dbReference type="InParanoid" id="K2QNA6"/>
<dbReference type="PANTHER" id="PTHR43775:SF18">
    <property type="entry name" value="ENZYME, PUTATIVE (JCVI)-RELATED"/>
    <property type="match status" value="1"/>
</dbReference>
<sequence length="246" mass="26339">MTINDSIAGKPLRESKPSAGGKGHEKTKKSPQHDPIAVVGMGCRLPGESSSPHALWKFLERGGIARNEPPASRFNLKSHYDGSGKPHMMGSPGGMFLENHNPEDIDAAFFSLSSTEATALDPQQGQLLEVVYECLENAGVPLESLNGAAVACVVGSYAGDYETIQSRDPEDRAPNITVGIGRAMLSNRISHFLNIKGPSMTIDTACSGALQSLDVACRYLQTREVDGAIIAAANMYLNPEHCMDRK</sequence>
<dbReference type="GO" id="GO:0044550">
    <property type="term" value="P:secondary metabolite biosynthetic process"/>
    <property type="evidence" value="ECO:0007669"/>
    <property type="project" value="TreeGrafter"/>
</dbReference>
<dbReference type="GO" id="GO:0006633">
    <property type="term" value="P:fatty acid biosynthetic process"/>
    <property type="evidence" value="ECO:0007669"/>
    <property type="project" value="TreeGrafter"/>
</dbReference>
<dbReference type="GO" id="GO:0004312">
    <property type="term" value="F:fatty acid synthase activity"/>
    <property type="evidence" value="ECO:0007669"/>
    <property type="project" value="TreeGrafter"/>
</dbReference>
<proteinExistence type="predicted"/>
<accession>K2QNA6</accession>
<evidence type="ECO:0000256" key="1">
    <source>
        <dbReference type="SAM" id="MobiDB-lite"/>
    </source>
</evidence>
<dbReference type="EMBL" id="AHHD01000469">
    <property type="protein sequence ID" value="EKG11426.1"/>
    <property type="molecule type" value="Genomic_DNA"/>
</dbReference>
<dbReference type="HOGENOM" id="CLU_000022_16_2_1"/>